<dbReference type="Pfam" id="PF07811">
    <property type="entry name" value="TadE"/>
    <property type="match status" value="1"/>
</dbReference>
<dbReference type="InterPro" id="IPR003795">
    <property type="entry name" value="DUF192"/>
</dbReference>
<dbReference type="PANTHER" id="PTHR37953:SF1">
    <property type="entry name" value="UPF0127 PROTEIN MJ1496"/>
    <property type="match status" value="1"/>
</dbReference>
<dbReference type="EMBL" id="JANUGV010000001">
    <property type="protein sequence ID" value="MCS0606661.1"/>
    <property type="molecule type" value="Genomic_DNA"/>
</dbReference>
<feature type="transmembrane region" description="Helical" evidence="2">
    <location>
        <begin position="146"/>
        <end position="169"/>
    </location>
</feature>
<keyword evidence="2" id="KW-0812">Transmembrane</keyword>
<dbReference type="InterPro" id="IPR038695">
    <property type="entry name" value="Saro_0823-like_sf"/>
</dbReference>
<evidence type="ECO:0000256" key="1">
    <source>
        <dbReference type="SAM" id="MobiDB-lite"/>
    </source>
</evidence>
<dbReference type="RefSeq" id="WP_258854466.1">
    <property type="nucleotide sequence ID" value="NZ_JANUGV010000001.1"/>
</dbReference>
<dbReference type="PANTHER" id="PTHR37953">
    <property type="entry name" value="UPF0127 PROTEIN MJ1496"/>
    <property type="match status" value="1"/>
</dbReference>
<dbReference type="Gene3D" id="2.60.120.1140">
    <property type="entry name" value="Protein of unknown function DUF192"/>
    <property type="match status" value="1"/>
</dbReference>
<feature type="domain" description="TadE-like" evidence="3">
    <location>
        <begin position="140"/>
        <end position="182"/>
    </location>
</feature>
<evidence type="ECO:0000259" key="3">
    <source>
        <dbReference type="Pfam" id="PF07811"/>
    </source>
</evidence>
<evidence type="ECO:0000256" key="2">
    <source>
        <dbReference type="SAM" id="Phobius"/>
    </source>
</evidence>
<feature type="region of interest" description="Disordered" evidence="1">
    <location>
        <begin position="349"/>
        <end position="418"/>
    </location>
</feature>
<accession>A0ABT2BE19</accession>
<comment type="caution">
    <text evidence="4">The sequence shown here is derived from an EMBL/GenBank/DDBJ whole genome shotgun (WGS) entry which is preliminary data.</text>
</comment>
<sequence length="432" mass="46473">MTATKRTQCTLSTASGTHELALRTADSFLTRFRGLMLSGPLEQAEGMLITHCSSVHSAFMRYPIDVVYLDRHGFVTRCVRHLKPWRASHSSFDGPRAVHTLELAAGTITALGIAPGDRLSHPCLEQPVPNPRHAWAKQRGSAMIEFAVVGPLIALLGLGTLQYGMMFFAKNQINYASFMAAREGSFAHADLGAVQQAYVRALAPMYGGGETADEVAQSVAKASADMAGNMQIEMLNPTKESFVEWNDETLQALLKTGSRHVIPNSALAARPKLNEVGASSGQSLHDANLLKLKITHGYLPKVPIIGKLYLAYLKWADQHTDDFQTKLINDGRIPVVTHVTLEMHSDAIEPGNPVSIPGAGNGGKPADPGSTPVTQGPPPDCTTLSCRNPAPPPSSDPEPACNPFTDPNHCKPPTTCDSSQMCCIPPEWTPKT</sequence>
<evidence type="ECO:0000313" key="5">
    <source>
        <dbReference type="Proteomes" id="UP001205861"/>
    </source>
</evidence>
<dbReference type="InterPro" id="IPR012495">
    <property type="entry name" value="TadE-like_dom"/>
</dbReference>
<proteinExistence type="predicted"/>
<name>A0ABT2BE19_9BURK</name>
<keyword evidence="2" id="KW-0472">Membrane</keyword>
<evidence type="ECO:0000313" key="4">
    <source>
        <dbReference type="EMBL" id="MCS0606661.1"/>
    </source>
</evidence>
<dbReference type="Pfam" id="PF02643">
    <property type="entry name" value="DUF192"/>
    <property type="match status" value="1"/>
</dbReference>
<gene>
    <name evidence="4" type="ORF">NX773_00590</name>
</gene>
<dbReference type="Proteomes" id="UP001205861">
    <property type="component" value="Unassembled WGS sequence"/>
</dbReference>
<keyword evidence="2" id="KW-1133">Transmembrane helix</keyword>
<organism evidence="4 5">
    <name type="scientific">Massilia solisilvae</name>
    <dbReference type="NCBI Taxonomy" id="1811225"/>
    <lineage>
        <taxon>Bacteria</taxon>
        <taxon>Pseudomonadati</taxon>
        <taxon>Pseudomonadota</taxon>
        <taxon>Betaproteobacteria</taxon>
        <taxon>Burkholderiales</taxon>
        <taxon>Oxalobacteraceae</taxon>
        <taxon>Telluria group</taxon>
        <taxon>Massilia</taxon>
    </lineage>
</organism>
<protein>
    <submittedName>
        <fullName evidence="4">DUF192 domain-containing protein</fullName>
    </submittedName>
</protein>
<reference evidence="4 5" key="1">
    <citation type="submission" date="2022-08" db="EMBL/GenBank/DDBJ databases">
        <title>Reclassification of Massilia species as members of the genera Telluria, Duganella, Pseudoduganella, Mokoshia gen. nov. and Zemynaea gen. nov. using orthogonal and non-orthogonal genome-based approaches.</title>
        <authorList>
            <person name="Bowman J.P."/>
        </authorList>
    </citation>
    <scope>NUCLEOTIDE SEQUENCE [LARGE SCALE GENOMIC DNA]</scope>
    <source>
        <strain evidence="4 5">JCM 31607</strain>
    </source>
</reference>
<keyword evidence="5" id="KW-1185">Reference proteome</keyword>